<organism evidence="10">
    <name type="scientific">freshwater metagenome</name>
    <dbReference type="NCBI Taxonomy" id="449393"/>
    <lineage>
        <taxon>unclassified sequences</taxon>
        <taxon>metagenomes</taxon>
        <taxon>ecological metagenomes</taxon>
    </lineage>
</organism>
<feature type="transmembrane region" description="Helical" evidence="8">
    <location>
        <begin position="169"/>
        <end position="190"/>
    </location>
</feature>
<gene>
    <name evidence="10" type="ORF">UFOPK1773_00323</name>
</gene>
<evidence type="ECO:0000259" key="9">
    <source>
        <dbReference type="Pfam" id="PF01757"/>
    </source>
</evidence>
<feature type="transmembrane region" description="Helical" evidence="8">
    <location>
        <begin position="210"/>
        <end position="229"/>
    </location>
</feature>
<keyword evidence="6 8" id="KW-0472">Membrane</keyword>
<comment type="subcellular location">
    <subcellularLocation>
        <location evidence="1">Cell membrane</location>
        <topology evidence="1">Multi-pass membrane protein</topology>
    </subcellularLocation>
</comment>
<evidence type="ECO:0000313" key="10">
    <source>
        <dbReference type="EMBL" id="CAB4583650.1"/>
    </source>
</evidence>
<dbReference type="PANTHER" id="PTHR23028:SF53">
    <property type="entry name" value="ACYL_TRANSF_3 DOMAIN-CONTAINING PROTEIN"/>
    <property type="match status" value="1"/>
</dbReference>
<dbReference type="InterPro" id="IPR002656">
    <property type="entry name" value="Acyl_transf_3_dom"/>
</dbReference>
<feature type="transmembrane region" description="Helical" evidence="8">
    <location>
        <begin position="265"/>
        <end position="288"/>
    </location>
</feature>
<reference evidence="10" key="1">
    <citation type="submission" date="2020-05" db="EMBL/GenBank/DDBJ databases">
        <authorList>
            <person name="Chiriac C."/>
            <person name="Salcher M."/>
            <person name="Ghai R."/>
            <person name="Kavagutti S V."/>
        </authorList>
    </citation>
    <scope>NUCLEOTIDE SEQUENCE</scope>
</reference>
<feature type="domain" description="Acyltransferase 3" evidence="9">
    <location>
        <begin position="11"/>
        <end position="348"/>
    </location>
</feature>
<dbReference type="Pfam" id="PF01757">
    <property type="entry name" value="Acyl_transf_3"/>
    <property type="match status" value="1"/>
</dbReference>
<keyword evidence="5 8" id="KW-1133">Transmembrane helix</keyword>
<feature type="transmembrane region" description="Helical" evidence="8">
    <location>
        <begin position="333"/>
        <end position="354"/>
    </location>
</feature>
<keyword evidence="3" id="KW-0808">Transferase</keyword>
<accession>A0A6J6F4I2</accession>
<protein>
    <submittedName>
        <fullName evidence="10">Unannotated protein</fullName>
    </submittedName>
</protein>
<keyword evidence="4 8" id="KW-0812">Transmembrane</keyword>
<evidence type="ECO:0000256" key="6">
    <source>
        <dbReference type="ARBA" id="ARBA00023136"/>
    </source>
</evidence>
<dbReference type="Gene3D" id="3.40.50.1110">
    <property type="entry name" value="SGNH hydrolase"/>
    <property type="match status" value="1"/>
</dbReference>
<evidence type="ECO:0000256" key="5">
    <source>
        <dbReference type="ARBA" id="ARBA00022989"/>
    </source>
</evidence>
<proteinExistence type="predicted"/>
<evidence type="ECO:0000256" key="4">
    <source>
        <dbReference type="ARBA" id="ARBA00022692"/>
    </source>
</evidence>
<dbReference type="AlphaFoldDB" id="A0A6J6F4I2"/>
<dbReference type="PANTHER" id="PTHR23028">
    <property type="entry name" value="ACETYLTRANSFERASE"/>
    <property type="match status" value="1"/>
</dbReference>
<dbReference type="GO" id="GO:0016747">
    <property type="term" value="F:acyltransferase activity, transferring groups other than amino-acyl groups"/>
    <property type="evidence" value="ECO:0007669"/>
    <property type="project" value="InterPro"/>
</dbReference>
<dbReference type="InterPro" id="IPR050879">
    <property type="entry name" value="Acyltransferase_3"/>
</dbReference>
<name>A0A6J6F4I2_9ZZZZ</name>
<evidence type="ECO:0000256" key="3">
    <source>
        <dbReference type="ARBA" id="ARBA00022679"/>
    </source>
</evidence>
<dbReference type="GO" id="GO:0009103">
    <property type="term" value="P:lipopolysaccharide biosynthetic process"/>
    <property type="evidence" value="ECO:0007669"/>
    <property type="project" value="TreeGrafter"/>
</dbReference>
<feature type="transmembrane region" description="Helical" evidence="8">
    <location>
        <begin position="78"/>
        <end position="98"/>
    </location>
</feature>
<feature type="transmembrane region" description="Helical" evidence="8">
    <location>
        <begin position="241"/>
        <end position="259"/>
    </location>
</feature>
<dbReference type="SUPFAM" id="SSF52266">
    <property type="entry name" value="SGNH hydrolase"/>
    <property type="match status" value="1"/>
</dbReference>
<feature type="transmembrane region" description="Helical" evidence="8">
    <location>
        <begin position="12"/>
        <end position="31"/>
    </location>
</feature>
<dbReference type="GO" id="GO:0005886">
    <property type="term" value="C:plasma membrane"/>
    <property type="evidence" value="ECO:0007669"/>
    <property type="project" value="UniProtKB-SubCell"/>
</dbReference>
<dbReference type="InterPro" id="IPR036514">
    <property type="entry name" value="SGNH_hydro_sf"/>
</dbReference>
<evidence type="ECO:0000256" key="8">
    <source>
        <dbReference type="SAM" id="Phobius"/>
    </source>
</evidence>
<evidence type="ECO:0000256" key="2">
    <source>
        <dbReference type="ARBA" id="ARBA00022475"/>
    </source>
</evidence>
<feature type="transmembrane region" description="Helical" evidence="8">
    <location>
        <begin position="383"/>
        <end position="405"/>
    </location>
</feature>
<dbReference type="EMBL" id="CAEZUA010000012">
    <property type="protein sequence ID" value="CAB4583650.1"/>
    <property type="molecule type" value="Genomic_DNA"/>
</dbReference>
<evidence type="ECO:0000256" key="7">
    <source>
        <dbReference type="ARBA" id="ARBA00023315"/>
    </source>
</evidence>
<feature type="transmembrane region" description="Helical" evidence="8">
    <location>
        <begin position="37"/>
        <end position="57"/>
    </location>
</feature>
<sequence length="588" mass="65350">MDDKRGIRHIPAIDGLRAVAVIAVMLYHLGFSWLPGGFLGVDLFFVISGYVITRLLLDSIQRSGGLDLRGFYAGRIRRLLPALIFMIFSTALFVGVWAPEAIRRFLSDLPYVLSGSMNWALVYRHQDYFASIGRPPLLQHTWSLAVETQFYLVWPLILLFVLKRFGKNVIPGAALGIATFSGAALLLLSFRLDDANAQSVSHVYFGTDTHSIGLFLGAALAVSWVPQNLTTNIVQRAQDFIDGIGVVGFLGLISCFLFIDENNPSLYRLAFPLAGIFGCAIIMSVVHPASRFAPVLTTPVFLWIGKRSYAVYLWHWIIFQVTRPTVDLTGQPWALYALRLLIVFALADISLRWVELPFRNDQVSSWFRGMKYRTTKVRVRQQITVSISIIALVIATSLVSFNAIAKSDRLQKALEESLNQPQTQTAMSPSTVPGLWVTGDSVILGIRYELAQTQPIDLINARVGRQAPELIAAIEHDISKVPNSPIVLNLGNNNRLAEAEVAKIFELIKNQPQIIVVNTAVPRGWRDENDGLIAKYAQKYSQASVVDWRKISDGHPEYFAPDGVHLVPEGIKAYVSAILSLIQAPEIK</sequence>
<evidence type="ECO:0000256" key="1">
    <source>
        <dbReference type="ARBA" id="ARBA00004651"/>
    </source>
</evidence>
<keyword evidence="2" id="KW-1003">Cell membrane</keyword>
<keyword evidence="7" id="KW-0012">Acyltransferase</keyword>